<organism evidence="2">
    <name type="scientific">uncultured Phycisphaerae bacterium</name>
    <dbReference type="NCBI Taxonomy" id="904963"/>
    <lineage>
        <taxon>Bacteria</taxon>
        <taxon>Pseudomonadati</taxon>
        <taxon>Planctomycetota</taxon>
        <taxon>Phycisphaerae</taxon>
        <taxon>environmental samples</taxon>
    </lineage>
</organism>
<accession>A0A6J4PM53</accession>
<feature type="compositionally biased region" description="Basic and acidic residues" evidence="1">
    <location>
        <begin position="60"/>
        <end position="70"/>
    </location>
</feature>
<feature type="region of interest" description="Disordered" evidence="1">
    <location>
        <begin position="1"/>
        <end position="214"/>
    </location>
</feature>
<protein>
    <submittedName>
        <fullName evidence="2">Phosphoribosylamine--glycine ligase</fullName>
        <ecNumber evidence="2">6.3.4.13</ecNumber>
    </submittedName>
</protein>
<dbReference type="EMBL" id="CADCUQ010000641">
    <property type="protein sequence ID" value="CAA9420236.1"/>
    <property type="molecule type" value="Genomic_DNA"/>
</dbReference>
<name>A0A6J4PM53_9BACT</name>
<feature type="compositionally biased region" description="Basic residues" evidence="1">
    <location>
        <begin position="1"/>
        <end position="11"/>
    </location>
</feature>
<dbReference type="AlphaFoldDB" id="A0A6J4PM53"/>
<feature type="compositionally biased region" description="Low complexity" evidence="1">
    <location>
        <begin position="105"/>
        <end position="119"/>
    </location>
</feature>
<feature type="non-terminal residue" evidence="2">
    <location>
        <position position="214"/>
    </location>
</feature>
<reference evidence="2" key="1">
    <citation type="submission" date="2020-02" db="EMBL/GenBank/DDBJ databases">
        <authorList>
            <person name="Meier V. D."/>
        </authorList>
    </citation>
    <scope>NUCLEOTIDE SEQUENCE</scope>
    <source>
        <strain evidence="2">AVDCRST_MAG64</strain>
    </source>
</reference>
<evidence type="ECO:0000256" key="1">
    <source>
        <dbReference type="SAM" id="MobiDB-lite"/>
    </source>
</evidence>
<feature type="compositionally biased region" description="Basic and acidic residues" evidence="1">
    <location>
        <begin position="80"/>
        <end position="95"/>
    </location>
</feature>
<feature type="compositionally biased region" description="Basic residues" evidence="1">
    <location>
        <begin position="138"/>
        <end position="149"/>
    </location>
</feature>
<feature type="compositionally biased region" description="Basic residues" evidence="1">
    <location>
        <begin position="38"/>
        <end position="59"/>
    </location>
</feature>
<feature type="compositionally biased region" description="Basic residues" evidence="1">
    <location>
        <begin position="156"/>
        <end position="187"/>
    </location>
</feature>
<gene>
    <name evidence="2" type="ORF">AVDCRST_MAG64-2867</name>
</gene>
<keyword evidence="2" id="KW-0436">Ligase</keyword>
<feature type="compositionally biased region" description="Basic and acidic residues" evidence="1">
    <location>
        <begin position="126"/>
        <end position="137"/>
    </location>
</feature>
<feature type="non-terminal residue" evidence="2">
    <location>
        <position position="1"/>
    </location>
</feature>
<feature type="compositionally biased region" description="Basic and acidic residues" evidence="1">
    <location>
        <begin position="28"/>
        <end position="37"/>
    </location>
</feature>
<dbReference type="GO" id="GO:0004637">
    <property type="term" value="F:phosphoribosylamine-glycine ligase activity"/>
    <property type="evidence" value="ECO:0007669"/>
    <property type="project" value="UniProtKB-EC"/>
</dbReference>
<evidence type="ECO:0000313" key="2">
    <source>
        <dbReference type="EMBL" id="CAA9420236.1"/>
    </source>
</evidence>
<sequence>PGPQAGRRRRHRTDDRRHGRLLAGAGGDGRDAPLDRARHPRAHRRRAGARGHRVPRRALRGADADDERPQGARVQLPLRRPRDPAADDAAEERPAGGDARGGRGAARPGHARMGPPAGAVRRGRERRLPRQAQDRPADHRHRRGRRHARREGLSGRHPRRRRPHLNRRRARAERLRARRHDRGRPAKGVRGDQTRPFRRHALPQGHRAPRAAGL</sequence>
<dbReference type="EC" id="6.3.4.13" evidence="2"/>
<proteinExistence type="predicted"/>